<dbReference type="InterPro" id="IPR017850">
    <property type="entry name" value="Alkaline_phosphatase_core_sf"/>
</dbReference>
<evidence type="ECO:0000256" key="5">
    <source>
        <dbReference type="ARBA" id="ARBA00023136"/>
    </source>
</evidence>
<dbReference type="Gene3D" id="3.30.1120.80">
    <property type="match status" value="1"/>
</dbReference>
<evidence type="ECO:0000256" key="2">
    <source>
        <dbReference type="ARBA" id="ARBA00022475"/>
    </source>
</evidence>
<sequence length="649" mass="74515">MNPKNIYRLNEYAVTLYRIFLAYIFYFVARVLFFIYNKNLFNVDSVGDFMALSFWGLSFDTTAILYVNLLFIALSILPLWINTTRVYQKVVMWIYLVTNLIAFATNFVDFIYYNYTFTRSTFASFESLENEKNKEALLVSFLVDYWHVFLIFIICAFVWVKLYKIVRVKNVSYSKKLPYFISSIIALLITGVLTIGGIRGDFSHSTRPINMVDASRHVKTPEQANIVLNTPFAFIRTIKSSDFKRLSGVPQTVIDSTYHPIKHYNDTVANKPNVVLIIIESFGREYLGSFNEEMNIKNYVGYTPFIDSLAQHSLIFPNAFSNGRKSIHAMSSILAGIPSFKIAYTSTPYANKKIKSIISAVNGMGYDTSFFHGAPNGSMGFLGFGNVLGYDHYYGKTEYNNDDDFDGIWGIWDEPFLQYTAQVLTEKQQPFFSTIFTVSSHAPYQVPEKYEGKFPKGDLDIHQCVGYTDYALKQFFKTIEDKPWYKNTVFIITADHGNQIHYEAYQKTANRYAVPILIFDPNGKYHGVDHSLAQQIDIYPTLASITGYQKPFRSWGRSLVSDTIQKPYALAHTGTNFLFMRDSLIVVRDDENTLGLYQISDKALENNIADKNPLKTKKMDEMAKGFVQDYMNRILDGHLDVENIQTKEP</sequence>
<evidence type="ECO:0000256" key="9">
    <source>
        <dbReference type="SAM" id="Phobius"/>
    </source>
</evidence>
<feature type="transmembrane region" description="Helical" evidence="9">
    <location>
        <begin position="12"/>
        <end position="36"/>
    </location>
</feature>
<dbReference type="InterPro" id="IPR012160">
    <property type="entry name" value="LtaS-like"/>
</dbReference>
<reference evidence="11 12" key="1">
    <citation type="journal article" date="2019" name="Mar. Drugs">
        <title>Comparative Genomics and CAZyme Genome Repertoires of Marine Zobellia amurskyensis KMM 3526(T) and Zobellia laminariae KMM 3676(T).</title>
        <authorList>
            <person name="Chernysheva N."/>
            <person name="Bystritskaya E."/>
            <person name="Stenkova A."/>
            <person name="Golovkin I."/>
            <person name="Nedashkovskaya O."/>
            <person name="Isaeva M."/>
        </authorList>
    </citation>
    <scope>NUCLEOTIDE SEQUENCE [LARGE SCALE GENOMIC DNA]</scope>
    <source>
        <strain evidence="11 12">KMM 3526</strain>
    </source>
</reference>
<keyword evidence="7" id="KW-0464">Manganese</keyword>
<feature type="transmembrane region" description="Helical" evidence="9">
    <location>
        <begin position="93"/>
        <end position="115"/>
    </location>
</feature>
<keyword evidence="7" id="KW-0479">Metal-binding</keyword>
<dbReference type="Gene3D" id="3.40.720.10">
    <property type="entry name" value="Alkaline Phosphatase, subunit A"/>
    <property type="match status" value="1"/>
</dbReference>
<feature type="binding site" evidence="8">
    <location>
        <position position="495"/>
    </location>
    <ligand>
        <name>Mn(2+)</name>
        <dbReference type="ChEBI" id="CHEBI:29035"/>
    </ligand>
</feature>
<feature type="binding site" evidence="8">
    <location>
        <position position="496"/>
    </location>
    <ligand>
        <name>Mn(2+)</name>
        <dbReference type="ChEBI" id="CHEBI:29035"/>
    </ligand>
</feature>
<evidence type="ECO:0000256" key="4">
    <source>
        <dbReference type="ARBA" id="ARBA00022989"/>
    </source>
</evidence>
<evidence type="ECO:0000313" key="11">
    <source>
        <dbReference type="EMBL" id="MUH38025.1"/>
    </source>
</evidence>
<gene>
    <name evidence="11" type="ORF">D9O36_19400</name>
</gene>
<feature type="binding site" evidence="8">
    <location>
        <position position="280"/>
    </location>
    <ligand>
        <name>Mn(2+)</name>
        <dbReference type="ChEBI" id="CHEBI:29035"/>
    </ligand>
</feature>
<evidence type="ECO:0000256" key="6">
    <source>
        <dbReference type="PIRSR" id="PIRSR005091-1"/>
    </source>
</evidence>
<dbReference type="PANTHER" id="PTHR47371:SF3">
    <property type="entry name" value="PHOSPHOGLYCEROL TRANSFERASE I"/>
    <property type="match status" value="1"/>
</dbReference>
<organism evidence="11 12">
    <name type="scientific">Zobellia amurskyensis</name>
    <dbReference type="NCBI Taxonomy" id="248905"/>
    <lineage>
        <taxon>Bacteria</taxon>
        <taxon>Pseudomonadati</taxon>
        <taxon>Bacteroidota</taxon>
        <taxon>Flavobacteriia</taxon>
        <taxon>Flavobacteriales</taxon>
        <taxon>Flavobacteriaceae</taxon>
        <taxon>Zobellia</taxon>
    </lineage>
</organism>
<comment type="subcellular location">
    <subcellularLocation>
        <location evidence="1">Cell membrane</location>
        <topology evidence="1">Multi-pass membrane protein</topology>
    </subcellularLocation>
</comment>
<keyword evidence="4 9" id="KW-1133">Transmembrane helix</keyword>
<dbReference type="Proteomes" id="UP000540519">
    <property type="component" value="Unassembled WGS sequence"/>
</dbReference>
<comment type="caution">
    <text evidence="11">The sequence shown here is derived from an EMBL/GenBank/DDBJ whole genome shotgun (WGS) entry which is preliminary data.</text>
</comment>
<feature type="active site" evidence="6">
    <location>
        <position position="326"/>
    </location>
</feature>
<evidence type="ECO:0000256" key="8">
    <source>
        <dbReference type="PIRSR" id="PIRSR005091-3"/>
    </source>
</evidence>
<dbReference type="CDD" id="cd16015">
    <property type="entry name" value="LTA_synthase"/>
    <property type="match status" value="1"/>
</dbReference>
<keyword evidence="3 9" id="KW-0812">Transmembrane</keyword>
<evidence type="ECO:0000256" key="3">
    <source>
        <dbReference type="ARBA" id="ARBA00022692"/>
    </source>
</evidence>
<evidence type="ECO:0000256" key="7">
    <source>
        <dbReference type="PIRSR" id="PIRSR005091-2"/>
    </source>
</evidence>
<dbReference type="EMBL" id="RCNR01000062">
    <property type="protein sequence ID" value="MUH38025.1"/>
    <property type="molecule type" value="Genomic_DNA"/>
</dbReference>
<evidence type="ECO:0000259" key="10">
    <source>
        <dbReference type="Pfam" id="PF00884"/>
    </source>
</evidence>
<evidence type="ECO:0000313" key="12">
    <source>
        <dbReference type="Proteomes" id="UP000540519"/>
    </source>
</evidence>
<name>A0A7X2ZX42_9FLAO</name>
<dbReference type="AlphaFoldDB" id="A0A7X2ZX42"/>
<feature type="domain" description="Sulfatase N-terminal" evidence="10">
    <location>
        <begin position="272"/>
        <end position="548"/>
    </location>
</feature>
<dbReference type="InterPro" id="IPR000917">
    <property type="entry name" value="Sulfatase_N"/>
</dbReference>
<feature type="transmembrane region" description="Helical" evidence="9">
    <location>
        <begin position="63"/>
        <end position="81"/>
    </location>
</feature>
<feature type="binding site" evidence="7">
    <location>
        <position position="441"/>
    </location>
    <ligand>
        <name>substrate</name>
    </ligand>
</feature>
<keyword evidence="12" id="KW-1185">Reference proteome</keyword>
<dbReference type="GO" id="GO:0046872">
    <property type="term" value="F:metal ion binding"/>
    <property type="evidence" value="ECO:0007669"/>
    <property type="project" value="UniProtKB-KW"/>
</dbReference>
<feature type="transmembrane region" description="Helical" evidence="9">
    <location>
        <begin position="177"/>
        <end position="198"/>
    </location>
</feature>
<feature type="transmembrane region" description="Helical" evidence="9">
    <location>
        <begin position="145"/>
        <end position="165"/>
    </location>
</feature>
<dbReference type="SUPFAM" id="SSF53649">
    <property type="entry name" value="Alkaline phosphatase-like"/>
    <property type="match status" value="1"/>
</dbReference>
<dbReference type="Pfam" id="PF00884">
    <property type="entry name" value="Sulfatase"/>
    <property type="match status" value="1"/>
</dbReference>
<dbReference type="PIRSF" id="PIRSF005091">
    <property type="entry name" value="Mmb_sulf_HI1246"/>
    <property type="match status" value="1"/>
</dbReference>
<proteinExistence type="predicted"/>
<evidence type="ECO:0000256" key="1">
    <source>
        <dbReference type="ARBA" id="ARBA00004651"/>
    </source>
</evidence>
<accession>A0A7X2ZX42</accession>
<dbReference type="InterPro" id="IPR050448">
    <property type="entry name" value="OpgB/LTA_synthase_biosynth"/>
</dbReference>
<dbReference type="OrthoDB" id="9777768at2"/>
<protein>
    <submittedName>
        <fullName evidence="11">LTA synthase family protein</fullName>
    </submittedName>
</protein>
<keyword evidence="2" id="KW-1003">Cell membrane</keyword>
<keyword evidence="5 9" id="KW-0472">Membrane</keyword>
<dbReference type="GO" id="GO:0005886">
    <property type="term" value="C:plasma membrane"/>
    <property type="evidence" value="ECO:0007669"/>
    <property type="project" value="UniProtKB-SubCell"/>
</dbReference>
<dbReference type="PANTHER" id="PTHR47371">
    <property type="entry name" value="LIPOTEICHOIC ACID SYNTHASE"/>
    <property type="match status" value="1"/>
</dbReference>